<name>A0A450WSN8_9GAMM</name>
<keyword evidence="1" id="KW-1133">Transmembrane helix</keyword>
<evidence type="ECO:0008006" key="3">
    <source>
        <dbReference type="Google" id="ProtNLM"/>
    </source>
</evidence>
<gene>
    <name evidence="2" type="ORF">BECKLPF1236B_GA0070989_11964</name>
</gene>
<organism evidence="2">
    <name type="scientific">Candidatus Kentrum sp. LPFa</name>
    <dbReference type="NCBI Taxonomy" id="2126335"/>
    <lineage>
        <taxon>Bacteria</taxon>
        <taxon>Pseudomonadati</taxon>
        <taxon>Pseudomonadota</taxon>
        <taxon>Gammaproteobacteria</taxon>
        <taxon>Candidatus Kentrum</taxon>
    </lineage>
</organism>
<dbReference type="EMBL" id="CAADFK010000196">
    <property type="protein sequence ID" value="VFK20039.1"/>
    <property type="molecule type" value="Genomic_DNA"/>
</dbReference>
<keyword evidence="1" id="KW-0812">Transmembrane</keyword>
<dbReference type="PANTHER" id="PTHR36109">
    <property type="entry name" value="MEMBRANE PROTEIN-RELATED"/>
    <property type="match status" value="1"/>
</dbReference>
<protein>
    <recommendedName>
        <fullName evidence="3">DUF1269 domain-containing protein</fullName>
    </recommendedName>
</protein>
<feature type="transmembrane region" description="Helical" evidence="1">
    <location>
        <begin position="87"/>
        <end position="112"/>
    </location>
</feature>
<evidence type="ECO:0000313" key="2">
    <source>
        <dbReference type="EMBL" id="VFK20039.1"/>
    </source>
</evidence>
<keyword evidence="1" id="KW-0472">Membrane</keyword>
<dbReference type="InterPro" id="IPR052948">
    <property type="entry name" value="Low_temp-induced_all0457"/>
</dbReference>
<accession>A0A450WSN8</accession>
<dbReference type="PANTHER" id="PTHR36109:SF2">
    <property type="entry name" value="MEMBRANE PROTEIN"/>
    <property type="match status" value="1"/>
</dbReference>
<evidence type="ECO:0000256" key="1">
    <source>
        <dbReference type="SAM" id="Phobius"/>
    </source>
</evidence>
<sequence length="174" mass="18090">MSKRLYFLVPDPDTCKVIVNELKDFGIPESQTHVIGNHFTPLDGLHEASFLQKSEFTHGVEEGLGVGGAAGLLGGLLAATFPPAGLVLGGGALLASTLAGAGLGAVISAIIAKDIPNRKLEAFEDAISEGELLLLVDVPKKQINKLVDIIRGHHPEVEIGMTTPSPSLGKSKPA</sequence>
<proteinExistence type="predicted"/>
<feature type="transmembrane region" description="Helical" evidence="1">
    <location>
        <begin position="63"/>
        <end position="81"/>
    </location>
</feature>
<dbReference type="AlphaFoldDB" id="A0A450WSN8"/>
<reference evidence="2" key="1">
    <citation type="submission" date="2019-02" db="EMBL/GenBank/DDBJ databases">
        <authorList>
            <person name="Gruber-Vodicka R. H."/>
            <person name="Seah K. B. B."/>
        </authorList>
    </citation>
    <scope>NUCLEOTIDE SEQUENCE</scope>
    <source>
        <strain evidence="2">BECK_S313</strain>
    </source>
</reference>